<dbReference type="Gene3D" id="3.40.50.620">
    <property type="entry name" value="HUPs"/>
    <property type="match status" value="2"/>
</dbReference>
<dbReference type="InterPro" id="IPR014729">
    <property type="entry name" value="Rossmann-like_a/b/a_fold"/>
</dbReference>
<name>A0ABT2A7U4_9BURK</name>
<proteinExistence type="inferred from homology"/>
<comment type="caution">
    <text evidence="3">The sequence shown here is derived from an EMBL/GenBank/DDBJ whole genome shotgun (WGS) entry which is preliminary data.</text>
</comment>
<comment type="similarity">
    <text evidence="1">Belongs to the universal stress protein A family.</text>
</comment>
<dbReference type="CDD" id="cd00293">
    <property type="entry name" value="USP-like"/>
    <property type="match status" value="1"/>
</dbReference>
<gene>
    <name evidence="3" type="ORF">NX782_13820</name>
</gene>
<feature type="domain" description="UspA" evidence="2">
    <location>
        <begin position="46"/>
        <end position="104"/>
    </location>
</feature>
<dbReference type="EMBL" id="JANUGX010000015">
    <property type="protein sequence ID" value="MCS0590270.1"/>
    <property type="molecule type" value="Genomic_DNA"/>
</dbReference>
<dbReference type="SUPFAM" id="SSF52402">
    <property type="entry name" value="Adenine nucleotide alpha hydrolases-like"/>
    <property type="match status" value="2"/>
</dbReference>
<protein>
    <submittedName>
        <fullName evidence="3">Universal stress protein</fullName>
    </submittedName>
</protein>
<organism evidence="3 4">
    <name type="scientific">Massilia norwichensis</name>
    <dbReference type="NCBI Taxonomy" id="1442366"/>
    <lineage>
        <taxon>Bacteria</taxon>
        <taxon>Pseudomonadati</taxon>
        <taxon>Pseudomonadota</taxon>
        <taxon>Betaproteobacteria</taxon>
        <taxon>Burkholderiales</taxon>
        <taxon>Oxalobacteraceae</taxon>
        <taxon>Telluria group</taxon>
        <taxon>Massilia</taxon>
    </lineage>
</organism>
<evidence type="ECO:0000313" key="4">
    <source>
        <dbReference type="Proteomes" id="UP001205560"/>
    </source>
</evidence>
<sequence>MNAPHIQRILLVADRGKQPCRLVQRAGQLALDLVPRAIDRIAVEASRVPYRGTDAEAVLRSAAANRADLLVFAADQRHFLLEWLAPSCAVKVMQRSRLPVLLAKPASPRPYRKVVVATDFSPESISAANLALLLAPSAHFVFLHAYLLPDERLMRELELQPRLIKLYRERARATACKYMRALVDSFAGRGGSSMSYAVEYGLPHRVVEDVVRDESADLAVIGRPFRQTRGWPALGGPALRMISRPPCDLLVGSGDEVRLSGRRRALERLTEES</sequence>
<evidence type="ECO:0000259" key="2">
    <source>
        <dbReference type="Pfam" id="PF00582"/>
    </source>
</evidence>
<keyword evidence="4" id="KW-1185">Reference proteome</keyword>
<reference evidence="3 4" key="1">
    <citation type="submission" date="2022-08" db="EMBL/GenBank/DDBJ databases">
        <title>Reclassification of Massilia species as members of the genera Telluria, Duganella, Pseudoduganella, Mokoshia gen. nov. and Zemynaea gen. nov. using orthogonal and non-orthogonal genome-based approaches.</title>
        <authorList>
            <person name="Bowman J.P."/>
        </authorList>
    </citation>
    <scope>NUCLEOTIDE SEQUENCE [LARGE SCALE GENOMIC DNA]</scope>
    <source>
        <strain evidence="3 4">LMG 28164</strain>
    </source>
</reference>
<accession>A0ABT2A7U4</accession>
<dbReference type="RefSeq" id="WP_258846049.1">
    <property type="nucleotide sequence ID" value="NZ_JANUGX010000015.1"/>
</dbReference>
<dbReference type="Proteomes" id="UP001205560">
    <property type="component" value="Unassembled WGS sequence"/>
</dbReference>
<evidence type="ECO:0000313" key="3">
    <source>
        <dbReference type="EMBL" id="MCS0590270.1"/>
    </source>
</evidence>
<dbReference type="PANTHER" id="PTHR46268">
    <property type="entry name" value="STRESS RESPONSE PROTEIN NHAX"/>
    <property type="match status" value="1"/>
</dbReference>
<dbReference type="Pfam" id="PF00582">
    <property type="entry name" value="Usp"/>
    <property type="match status" value="2"/>
</dbReference>
<feature type="domain" description="UspA" evidence="2">
    <location>
        <begin position="111"/>
        <end position="251"/>
    </location>
</feature>
<dbReference type="PANTHER" id="PTHR46268:SF6">
    <property type="entry name" value="UNIVERSAL STRESS PROTEIN UP12"/>
    <property type="match status" value="1"/>
</dbReference>
<dbReference type="InterPro" id="IPR006016">
    <property type="entry name" value="UspA"/>
</dbReference>
<evidence type="ECO:0000256" key="1">
    <source>
        <dbReference type="ARBA" id="ARBA00008791"/>
    </source>
</evidence>